<keyword evidence="7" id="KW-1185">Reference proteome</keyword>
<dbReference type="SUPFAM" id="SSF46785">
    <property type="entry name" value="Winged helix' DNA-binding domain"/>
    <property type="match status" value="1"/>
</dbReference>
<reference evidence="6 7" key="1">
    <citation type="journal article" date="2021" name="Microbiol. Spectr.">
        <title>A Single Bacterium Capable of Oxidation and Reduction of Iron at Circumneutral pH.</title>
        <authorList>
            <person name="Kato S."/>
            <person name="Ohkuma M."/>
        </authorList>
    </citation>
    <scope>NUCLEOTIDE SEQUENCE [LARGE SCALE GENOMIC DNA]</scope>
    <source>
        <strain evidence="6 7">MIZ03</strain>
    </source>
</reference>
<evidence type="ECO:0000259" key="5">
    <source>
        <dbReference type="PROSITE" id="PS50931"/>
    </source>
</evidence>
<keyword evidence="2" id="KW-0805">Transcription regulation</keyword>
<keyword evidence="4" id="KW-0804">Transcription</keyword>
<sequence length="321" mass="36036">MAAYTLRQLKYFVTTVKCGTVAEASRQLFIAQPSISAAIKGLEDAFNVQLFIRHHAQGMSLTQAGERFNLLAQELLRSAHAFEQNTLADNEMINGQIDIGCFETVAPLYLPKLIASFNERYPGVRIRIKDGEQHELVHGLTNGRFDVAILYRHDLDSTLEVEPLLAPRKPYVLLPEAHPLTTQAHVSLHELVHEPMIHLDILPSRTYFISLFEEHGLTPNVVFSSPSLEMVRGMVGQGFGFSLLVTKPHEDRTYDGKRLVCRPIKENVSGSQLVATWLRKSQLTKPVRLFVDHCKMVLGEIDTEHALPPKVTDIASIRRAA</sequence>
<dbReference type="RefSeq" id="WP_223906202.1">
    <property type="nucleotide sequence ID" value="NZ_AP024238.1"/>
</dbReference>
<accession>A0ABN6DCV0</accession>
<dbReference type="EMBL" id="AP024238">
    <property type="protein sequence ID" value="BCO29832.1"/>
    <property type="molecule type" value="Genomic_DNA"/>
</dbReference>
<feature type="domain" description="HTH lysR-type" evidence="5">
    <location>
        <begin position="4"/>
        <end position="62"/>
    </location>
</feature>
<dbReference type="PANTHER" id="PTHR30346">
    <property type="entry name" value="TRANSCRIPTIONAL DUAL REGULATOR HCAR-RELATED"/>
    <property type="match status" value="1"/>
</dbReference>
<evidence type="ECO:0000256" key="4">
    <source>
        <dbReference type="ARBA" id="ARBA00023163"/>
    </source>
</evidence>
<protein>
    <recommendedName>
        <fullName evidence="5">HTH lysR-type domain-containing protein</fullName>
    </recommendedName>
</protein>
<dbReference type="PROSITE" id="PS50931">
    <property type="entry name" value="HTH_LYSR"/>
    <property type="match status" value="1"/>
</dbReference>
<dbReference type="InterPro" id="IPR036388">
    <property type="entry name" value="WH-like_DNA-bd_sf"/>
</dbReference>
<dbReference type="InterPro" id="IPR005119">
    <property type="entry name" value="LysR_subst-bd"/>
</dbReference>
<dbReference type="Pfam" id="PF00126">
    <property type="entry name" value="HTH_1"/>
    <property type="match status" value="1"/>
</dbReference>
<comment type="similarity">
    <text evidence="1">Belongs to the LysR transcriptional regulatory family.</text>
</comment>
<evidence type="ECO:0000256" key="3">
    <source>
        <dbReference type="ARBA" id="ARBA00023125"/>
    </source>
</evidence>
<evidence type="ECO:0000256" key="1">
    <source>
        <dbReference type="ARBA" id="ARBA00009437"/>
    </source>
</evidence>
<dbReference type="SUPFAM" id="SSF53850">
    <property type="entry name" value="Periplasmic binding protein-like II"/>
    <property type="match status" value="1"/>
</dbReference>
<dbReference type="Pfam" id="PF03466">
    <property type="entry name" value="LysR_substrate"/>
    <property type="match status" value="1"/>
</dbReference>
<dbReference type="PANTHER" id="PTHR30346:SF0">
    <property type="entry name" value="HCA OPERON TRANSCRIPTIONAL ACTIVATOR HCAR"/>
    <property type="match status" value="1"/>
</dbReference>
<dbReference type="CDD" id="cd08412">
    <property type="entry name" value="PBP2_PAO1_like"/>
    <property type="match status" value="1"/>
</dbReference>
<dbReference type="InterPro" id="IPR000847">
    <property type="entry name" value="LysR_HTH_N"/>
</dbReference>
<dbReference type="Proteomes" id="UP000824366">
    <property type="component" value="Chromosome"/>
</dbReference>
<name>A0ABN6DCV0_9BURK</name>
<dbReference type="Gene3D" id="3.40.190.10">
    <property type="entry name" value="Periplasmic binding protein-like II"/>
    <property type="match status" value="2"/>
</dbReference>
<proteinExistence type="inferred from homology"/>
<dbReference type="PRINTS" id="PR00039">
    <property type="entry name" value="HTHLYSR"/>
</dbReference>
<dbReference type="Gene3D" id="1.10.10.10">
    <property type="entry name" value="Winged helix-like DNA-binding domain superfamily/Winged helix DNA-binding domain"/>
    <property type="match status" value="1"/>
</dbReference>
<evidence type="ECO:0000313" key="6">
    <source>
        <dbReference type="EMBL" id="BCO29832.1"/>
    </source>
</evidence>
<organism evidence="6 7">
    <name type="scientific">Rhodoferax lithotrophicus</name>
    <dbReference type="NCBI Taxonomy" id="2798804"/>
    <lineage>
        <taxon>Bacteria</taxon>
        <taxon>Pseudomonadati</taxon>
        <taxon>Pseudomonadota</taxon>
        <taxon>Betaproteobacteria</taxon>
        <taxon>Burkholderiales</taxon>
        <taxon>Comamonadaceae</taxon>
        <taxon>Rhodoferax</taxon>
    </lineage>
</organism>
<keyword evidence="3" id="KW-0238">DNA-binding</keyword>
<evidence type="ECO:0000313" key="7">
    <source>
        <dbReference type="Proteomes" id="UP000824366"/>
    </source>
</evidence>
<gene>
    <name evidence="6" type="ORF">MIZ03_4756</name>
</gene>
<dbReference type="InterPro" id="IPR036390">
    <property type="entry name" value="WH_DNA-bd_sf"/>
</dbReference>
<evidence type="ECO:0000256" key="2">
    <source>
        <dbReference type="ARBA" id="ARBA00023015"/>
    </source>
</evidence>